<evidence type="ECO:0000313" key="3">
    <source>
        <dbReference type="Proteomes" id="UP000314982"/>
    </source>
</evidence>
<dbReference type="GeneTree" id="ENSGT01030000238132"/>
<accession>A0A4W5QPW1</accession>
<proteinExistence type="predicted"/>
<evidence type="ECO:0000313" key="2">
    <source>
        <dbReference type="Ensembl" id="ENSHHUP00000075788.1"/>
    </source>
</evidence>
<protein>
    <submittedName>
        <fullName evidence="2">Uncharacterized protein</fullName>
    </submittedName>
</protein>
<reference evidence="3" key="1">
    <citation type="submission" date="2018-06" db="EMBL/GenBank/DDBJ databases">
        <title>Genome assembly of Danube salmon.</title>
        <authorList>
            <person name="Macqueen D.J."/>
            <person name="Gundappa M.K."/>
        </authorList>
    </citation>
    <scope>NUCLEOTIDE SEQUENCE [LARGE SCALE GENOMIC DNA]</scope>
</reference>
<feature type="region of interest" description="Disordered" evidence="1">
    <location>
        <begin position="24"/>
        <end position="65"/>
    </location>
</feature>
<dbReference type="Ensembl" id="ENSHHUT00000078264.1">
    <property type="protein sequence ID" value="ENSHHUP00000075788.1"/>
    <property type="gene ID" value="ENSHHUG00000044379.1"/>
</dbReference>
<organism evidence="2 3">
    <name type="scientific">Hucho hucho</name>
    <name type="common">huchen</name>
    <dbReference type="NCBI Taxonomy" id="62062"/>
    <lineage>
        <taxon>Eukaryota</taxon>
        <taxon>Metazoa</taxon>
        <taxon>Chordata</taxon>
        <taxon>Craniata</taxon>
        <taxon>Vertebrata</taxon>
        <taxon>Euteleostomi</taxon>
        <taxon>Actinopterygii</taxon>
        <taxon>Neopterygii</taxon>
        <taxon>Teleostei</taxon>
        <taxon>Protacanthopterygii</taxon>
        <taxon>Salmoniformes</taxon>
        <taxon>Salmonidae</taxon>
        <taxon>Salmoninae</taxon>
        <taxon>Hucho</taxon>
    </lineage>
</organism>
<name>A0A4W5QPW1_9TELE</name>
<reference evidence="2" key="2">
    <citation type="submission" date="2025-08" db="UniProtKB">
        <authorList>
            <consortium name="Ensembl"/>
        </authorList>
    </citation>
    <scope>IDENTIFICATION</scope>
</reference>
<dbReference type="AlphaFoldDB" id="A0A4W5QPW1"/>
<reference evidence="2" key="3">
    <citation type="submission" date="2025-09" db="UniProtKB">
        <authorList>
            <consortium name="Ensembl"/>
        </authorList>
    </citation>
    <scope>IDENTIFICATION</scope>
</reference>
<dbReference type="Proteomes" id="UP000314982">
    <property type="component" value="Unassembled WGS sequence"/>
</dbReference>
<evidence type="ECO:0000256" key="1">
    <source>
        <dbReference type="SAM" id="MobiDB-lite"/>
    </source>
</evidence>
<keyword evidence="3" id="KW-1185">Reference proteome</keyword>
<sequence length="111" mass="12273">MRSSIDWPFSSFFSISTSSLTPSTTICTSSTSEKPRRSALEMSKVPPTAAVSTPPGMETTSEDGLNCYNTPVREIPVLMLELLPVLVILQPYVLVSYPEQQQTNKSRYLVL</sequence>